<dbReference type="OrthoDB" id="1883584at2759"/>
<gene>
    <name evidence="1" type="ORF">IFM89_010056</name>
</gene>
<protein>
    <submittedName>
        <fullName evidence="1">Uncharacterized protein</fullName>
    </submittedName>
</protein>
<dbReference type="EMBL" id="JADFTS010000006">
    <property type="protein sequence ID" value="KAF9600570.1"/>
    <property type="molecule type" value="Genomic_DNA"/>
</dbReference>
<reference evidence="1 2" key="1">
    <citation type="submission" date="2020-10" db="EMBL/GenBank/DDBJ databases">
        <title>The Coptis chinensis genome and diversification of protoberbering-type alkaloids.</title>
        <authorList>
            <person name="Wang B."/>
            <person name="Shu S."/>
            <person name="Song C."/>
            <person name="Liu Y."/>
        </authorList>
    </citation>
    <scope>NUCLEOTIDE SEQUENCE [LARGE SCALE GENOMIC DNA]</scope>
    <source>
        <strain evidence="1">HL-2020</strain>
        <tissue evidence="1">Leaf</tissue>
    </source>
</reference>
<accession>A0A835HJR2</accession>
<name>A0A835HJR2_9MAGN</name>
<organism evidence="1 2">
    <name type="scientific">Coptis chinensis</name>
    <dbReference type="NCBI Taxonomy" id="261450"/>
    <lineage>
        <taxon>Eukaryota</taxon>
        <taxon>Viridiplantae</taxon>
        <taxon>Streptophyta</taxon>
        <taxon>Embryophyta</taxon>
        <taxon>Tracheophyta</taxon>
        <taxon>Spermatophyta</taxon>
        <taxon>Magnoliopsida</taxon>
        <taxon>Ranunculales</taxon>
        <taxon>Ranunculaceae</taxon>
        <taxon>Coptidoideae</taxon>
        <taxon>Coptis</taxon>
    </lineage>
</organism>
<dbReference type="Proteomes" id="UP000631114">
    <property type="component" value="Unassembled WGS sequence"/>
</dbReference>
<dbReference type="AlphaFoldDB" id="A0A835HJR2"/>
<dbReference type="InterPro" id="IPR045043">
    <property type="entry name" value="Lea14-like"/>
</dbReference>
<dbReference type="Gene3D" id="2.60.40.1820">
    <property type="match status" value="1"/>
</dbReference>
<dbReference type="PANTHER" id="PTHR31459:SF2">
    <property type="entry name" value="OS03G0843300 PROTEIN"/>
    <property type="match status" value="1"/>
</dbReference>
<proteinExistence type="predicted"/>
<dbReference type="GO" id="GO:0005829">
    <property type="term" value="C:cytosol"/>
    <property type="evidence" value="ECO:0007669"/>
    <property type="project" value="TreeGrafter"/>
</dbReference>
<evidence type="ECO:0000313" key="2">
    <source>
        <dbReference type="Proteomes" id="UP000631114"/>
    </source>
</evidence>
<dbReference type="SUPFAM" id="SSF117070">
    <property type="entry name" value="LEA14-like"/>
    <property type="match status" value="1"/>
</dbReference>
<sequence length="100" mass="11365">MNQDLHNDIMQVGQENREVRTDVPIFGRLTLPLEKTGEIPILYKPDVDIEKISFKKFSFEETVTLLHLKLENMNDFDLGLNALSSEIWLFGVSTGGAKLT</sequence>
<dbReference type="PANTHER" id="PTHR31459">
    <property type="match status" value="1"/>
</dbReference>
<keyword evidence="2" id="KW-1185">Reference proteome</keyword>
<evidence type="ECO:0000313" key="1">
    <source>
        <dbReference type="EMBL" id="KAF9600570.1"/>
    </source>
</evidence>
<comment type="caution">
    <text evidence="1">The sequence shown here is derived from an EMBL/GenBank/DDBJ whole genome shotgun (WGS) entry which is preliminary data.</text>
</comment>